<dbReference type="Proteomes" id="UP000719412">
    <property type="component" value="Unassembled WGS sequence"/>
</dbReference>
<keyword evidence="2" id="KW-1185">Reference proteome</keyword>
<accession>A0A8J6HB29</accession>
<dbReference type="EMBL" id="JABDTM020027016">
    <property type="protein sequence ID" value="KAH0811137.1"/>
    <property type="molecule type" value="Genomic_DNA"/>
</dbReference>
<reference evidence="1" key="2">
    <citation type="submission" date="2021-08" db="EMBL/GenBank/DDBJ databases">
        <authorList>
            <person name="Eriksson T."/>
        </authorList>
    </citation>
    <scope>NUCLEOTIDE SEQUENCE</scope>
    <source>
        <strain evidence="1">Stoneville</strain>
        <tissue evidence="1">Whole head</tissue>
    </source>
</reference>
<organism evidence="1 2">
    <name type="scientific">Tenebrio molitor</name>
    <name type="common">Yellow mealworm beetle</name>
    <dbReference type="NCBI Taxonomy" id="7067"/>
    <lineage>
        <taxon>Eukaryota</taxon>
        <taxon>Metazoa</taxon>
        <taxon>Ecdysozoa</taxon>
        <taxon>Arthropoda</taxon>
        <taxon>Hexapoda</taxon>
        <taxon>Insecta</taxon>
        <taxon>Pterygota</taxon>
        <taxon>Neoptera</taxon>
        <taxon>Endopterygota</taxon>
        <taxon>Coleoptera</taxon>
        <taxon>Polyphaga</taxon>
        <taxon>Cucujiformia</taxon>
        <taxon>Tenebrionidae</taxon>
        <taxon>Tenebrio</taxon>
    </lineage>
</organism>
<comment type="caution">
    <text evidence="1">The sequence shown here is derived from an EMBL/GenBank/DDBJ whole genome shotgun (WGS) entry which is preliminary data.</text>
</comment>
<gene>
    <name evidence="1" type="ORF">GEV33_011654</name>
</gene>
<proteinExistence type="predicted"/>
<reference evidence="1" key="1">
    <citation type="journal article" date="2020" name="J Insects Food Feed">
        <title>The yellow mealworm (Tenebrio molitor) genome: a resource for the emerging insects as food and feed industry.</title>
        <authorList>
            <person name="Eriksson T."/>
            <person name="Andere A."/>
            <person name="Kelstrup H."/>
            <person name="Emery V."/>
            <person name="Picard C."/>
        </authorList>
    </citation>
    <scope>NUCLEOTIDE SEQUENCE</scope>
    <source>
        <strain evidence="1">Stoneville</strain>
        <tissue evidence="1">Whole head</tissue>
    </source>
</reference>
<protein>
    <submittedName>
        <fullName evidence="1">Uncharacterized protein</fullName>
    </submittedName>
</protein>
<evidence type="ECO:0000313" key="2">
    <source>
        <dbReference type="Proteomes" id="UP000719412"/>
    </source>
</evidence>
<evidence type="ECO:0000313" key="1">
    <source>
        <dbReference type="EMBL" id="KAH0811137.1"/>
    </source>
</evidence>
<sequence length="271" mass="31170">MSFEEASMTCSCLRSVFPGGYAESVTFDKVYYKKTSRRKRSIKDPIRDRWENYHFLVSLSIPAYSDDTEQKLFACNGLVQSTDILITSKTCVQDESEWYNLTVRSESPFWSQFGREHSVIDVSDTDIDGLVQVQVWPEFSEFVVPSPSIKYPFWGKWVHASSIGWDENMYEKNLTSRYKYELFDVDEWTSQNCSSESSEICYYSDKVSSRPLVTSCHQLIAMKSTEKNCFNGVGNFTYNTTEDGTLLGYDPECQPIYNDDCSVTEAEVCES</sequence>
<name>A0A8J6HB29_TENMO</name>
<dbReference type="AlphaFoldDB" id="A0A8J6HB29"/>